<dbReference type="KEGG" id="ntp:CRH09_27145"/>
<evidence type="ECO:0000313" key="1">
    <source>
        <dbReference type="EMBL" id="ATL69305.1"/>
    </source>
</evidence>
<sequence length="67" mass="6882">MAISGDGRYLITASDGGAFGTNGKIVERALSPDALIKSACALAGHDLTAAEWQQLLNTSHPPEATCP</sequence>
<dbReference type="GeneID" id="88360983"/>
<proteinExistence type="predicted"/>
<evidence type="ECO:0000313" key="2">
    <source>
        <dbReference type="Proteomes" id="UP000221961"/>
    </source>
</evidence>
<organism evidence="1 2">
    <name type="scientific">Nocardia terpenica</name>
    <dbReference type="NCBI Taxonomy" id="455432"/>
    <lineage>
        <taxon>Bacteria</taxon>
        <taxon>Bacillati</taxon>
        <taxon>Actinomycetota</taxon>
        <taxon>Actinomycetes</taxon>
        <taxon>Mycobacteriales</taxon>
        <taxon>Nocardiaceae</taxon>
        <taxon>Nocardia</taxon>
    </lineage>
</organism>
<accession>A0A291RPQ6</accession>
<reference evidence="1 2" key="1">
    <citation type="submission" date="2017-10" db="EMBL/GenBank/DDBJ databases">
        <title>Comparative genomics between pathogenic Norcardia.</title>
        <authorList>
            <person name="Zeng L."/>
        </authorList>
    </citation>
    <scope>NUCLEOTIDE SEQUENCE [LARGE SCALE GENOMIC DNA]</scope>
    <source>
        <strain evidence="1 2">NC_YFY_NT001</strain>
    </source>
</reference>
<protein>
    <submittedName>
        <fullName evidence="1">Uncharacterized protein</fullName>
    </submittedName>
</protein>
<dbReference type="Proteomes" id="UP000221961">
    <property type="component" value="Chromosome"/>
</dbReference>
<dbReference type="RefSeq" id="WP_098696339.1">
    <property type="nucleotide sequence ID" value="NZ_CP023778.1"/>
</dbReference>
<dbReference type="EMBL" id="CP023778">
    <property type="protein sequence ID" value="ATL69305.1"/>
    <property type="molecule type" value="Genomic_DNA"/>
</dbReference>
<name>A0A291RPQ6_9NOCA</name>
<gene>
    <name evidence="1" type="ORF">CRH09_27145</name>
</gene>
<dbReference type="AlphaFoldDB" id="A0A291RPQ6"/>